<feature type="domain" description="Methyltransferase FkbM" evidence="1">
    <location>
        <begin position="83"/>
        <end position="246"/>
    </location>
</feature>
<evidence type="ECO:0000259" key="1">
    <source>
        <dbReference type="Pfam" id="PF05050"/>
    </source>
</evidence>
<dbReference type="SUPFAM" id="SSF53335">
    <property type="entry name" value="S-adenosyl-L-methionine-dependent methyltransferases"/>
    <property type="match status" value="1"/>
</dbReference>
<gene>
    <name evidence="2" type="ORF">D0433_07360</name>
</gene>
<accession>A0A395LZY8</accession>
<name>A0A395LZY8_9BACT</name>
<evidence type="ECO:0000313" key="3">
    <source>
        <dbReference type="Proteomes" id="UP000266389"/>
    </source>
</evidence>
<dbReference type="NCBIfam" id="TIGR01444">
    <property type="entry name" value="fkbM_fam"/>
    <property type="match status" value="1"/>
</dbReference>
<dbReference type="InterPro" id="IPR006342">
    <property type="entry name" value="FkbM_mtfrase"/>
</dbReference>
<dbReference type="GO" id="GO:0008168">
    <property type="term" value="F:methyltransferase activity"/>
    <property type="evidence" value="ECO:0007669"/>
    <property type="project" value="UniProtKB-KW"/>
</dbReference>
<dbReference type="PANTHER" id="PTHR34203">
    <property type="entry name" value="METHYLTRANSFERASE, FKBM FAMILY PROTEIN"/>
    <property type="match status" value="1"/>
</dbReference>
<dbReference type="EMBL" id="PHFL01000046">
    <property type="protein sequence ID" value="RFM24103.1"/>
    <property type="molecule type" value="Genomic_DNA"/>
</dbReference>
<dbReference type="PANTHER" id="PTHR34203:SF15">
    <property type="entry name" value="SLL1173 PROTEIN"/>
    <property type="match status" value="1"/>
</dbReference>
<evidence type="ECO:0000313" key="2">
    <source>
        <dbReference type="EMBL" id="RFM24103.1"/>
    </source>
</evidence>
<reference evidence="2 3" key="1">
    <citation type="journal article" date="2011" name="ISME J.">
        <title>Community ecology of hot spring cyanobacterial mats: predominant populations and their functional potential.</title>
        <authorList>
            <person name="Klatt C.G."/>
            <person name="Wood J.M."/>
            <person name="Rusch D.B."/>
            <person name="Bateson M.M."/>
            <person name="Hamamura N."/>
            <person name="Heidelberg J.F."/>
            <person name="Grossman A.R."/>
            <person name="Bhaya D."/>
            <person name="Cohan F.M."/>
            <person name="Kuhl M."/>
            <person name="Bryant D.A."/>
            <person name="Ward D.M."/>
        </authorList>
    </citation>
    <scope>NUCLEOTIDE SEQUENCE [LARGE SCALE GENOMIC DNA]</scope>
    <source>
        <strain evidence="2">OS</strain>
    </source>
</reference>
<dbReference type="Proteomes" id="UP000266389">
    <property type="component" value="Unassembled WGS sequence"/>
</dbReference>
<dbReference type="AlphaFoldDB" id="A0A395LZY8"/>
<keyword evidence="2" id="KW-0489">Methyltransferase</keyword>
<proteinExistence type="predicted"/>
<keyword evidence="2" id="KW-0808">Transferase</keyword>
<organism evidence="2 3">
    <name type="scientific">Candidatus Thermochlorobacter aerophilus</name>
    <dbReference type="NCBI Taxonomy" id="1868324"/>
    <lineage>
        <taxon>Bacteria</taxon>
        <taxon>Pseudomonadati</taxon>
        <taxon>Chlorobiota</taxon>
        <taxon>Chlorobiia</taxon>
        <taxon>Chlorobiales</taxon>
        <taxon>Candidatus Thermochlorobacteriaceae</taxon>
        <taxon>Candidatus Thermochlorobacter</taxon>
    </lineage>
</organism>
<dbReference type="GO" id="GO:0032259">
    <property type="term" value="P:methylation"/>
    <property type="evidence" value="ECO:0007669"/>
    <property type="project" value="UniProtKB-KW"/>
</dbReference>
<dbReference type="Gene3D" id="3.40.50.150">
    <property type="entry name" value="Vaccinia Virus protein VP39"/>
    <property type="match status" value="1"/>
</dbReference>
<protein>
    <submittedName>
        <fullName evidence="2">FkbM family methyltransferase</fullName>
    </submittedName>
</protein>
<dbReference type="Pfam" id="PF05050">
    <property type="entry name" value="Methyltransf_21"/>
    <property type="match status" value="1"/>
</dbReference>
<sequence>MIFNRLKKKVEKLKLNAKKKLVEKIELNGKTVGLFETKTGNYYLPLDAEGDIIANTIIRGEIYDENIVKCAKQFIKPNTAVLDVGANFGQMTILFSKMLNGTGKVYAFEAGEFVFSILQKNVELNNCKNVRAIFGAVADKDNEVHFYPEIDFQRFQTYGSYGLKPNNPSGCPVKSLKIDSLNIPEKVSFMKIDIQGYDLLAMKGAVETIKRNRMPIIFEFEHLFQDELGINFQEYIDFVLSIGYRFERVIDGQNYLIIPKKS</sequence>
<comment type="caution">
    <text evidence="2">The sequence shown here is derived from an EMBL/GenBank/DDBJ whole genome shotgun (WGS) entry which is preliminary data.</text>
</comment>
<dbReference type="InterPro" id="IPR029063">
    <property type="entry name" value="SAM-dependent_MTases_sf"/>
</dbReference>
<dbReference type="InterPro" id="IPR052514">
    <property type="entry name" value="SAM-dependent_MTase"/>
</dbReference>